<organism evidence="2">
    <name type="scientific">Cacopsylla melanoneura</name>
    <dbReference type="NCBI Taxonomy" id="428564"/>
    <lineage>
        <taxon>Eukaryota</taxon>
        <taxon>Metazoa</taxon>
        <taxon>Ecdysozoa</taxon>
        <taxon>Arthropoda</taxon>
        <taxon>Hexapoda</taxon>
        <taxon>Insecta</taxon>
        <taxon>Pterygota</taxon>
        <taxon>Neoptera</taxon>
        <taxon>Paraneoptera</taxon>
        <taxon>Hemiptera</taxon>
        <taxon>Sternorrhyncha</taxon>
        <taxon>Psylloidea</taxon>
        <taxon>Psyllidae</taxon>
        <taxon>Psyllinae</taxon>
        <taxon>Cacopsylla</taxon>
    </lineage>
</organism>
<proteinExistence type="predicted"/>
<evidence type="ECO:0000256" key="1">
    <source>
        <dbReference type="SAM" id="SignalP"/>
    </source>
</evidence>
<dbReference type="AlphaFoldDB" id="A0A8D8VQ58"/>
<reference evidence="2" key="1">
    <citation type="submission" date="2021-05" db="EMBL/GenBank/DDBJ databases">
        <authorList>
            <person name="Alioto T."/>
            <person name="Alioto T."/>
            <person name="Gomez Garrido J."/>
        </authorList>
    </citation>
    <scope>NUCLEOTIDE SEQUENCE</scope>
</reference>
<sequence length="238" mass="28175">MNFCFLTLWVVSSFYCTSNAQENLNVYSGELERPPRREWEIGDEFGEGPDDPTKLRNVVAYDIPEKENENITGTALEIGLKLGIIKPWQHIDRAYRLKCPLPARPVVVKLLNTMLKEKWINCYLRRSLFNLGFRLKADEVHHKIRKLEEKTIKWAKEKNYAVWTLLSEVLYRKTNDSPVYKVKDLAHLKQVVENEFRFEVTDRIHSQFYFNYSQSYVPKFFNYTGPTPRIGPRPRRRG</sequence>
<feature type="chain" id="PRO_5034201217" evidence="1">
    <location>
        <begin position="21"/>
        <end position="238"/>
    </location>
</feature>
<keyword evidence="1" id="KW-0732">Signal</keyword>
<accession>A0A8D8VQ58</accession>
<evidence type="ECO:0000313" key="2">
    <source>
        <dbReference type="EMBL" id="CAG6630498.1"/>
    </source>
</evidence>
<dbReference type="EMBL" id="HBUF01073914">
    <property type="protein sequence ID" value="CAG6630498.1"/>
    <property type="molecule type" value="Transcribed_RNA"/>
</dbReference>
<name>A0A8D8VQ58_9HEMI</name>
<feature type="signal peptide" evidence="1">
    <location>
        <begin position="1"/>
        <end position="20"/>
    </location>
</feature>
<protein>
    <submittedName>
        <fullName evidence="2">Uncharacterized protein</fullName>
    </submittedName>
</protein>